<sequence>MVNYSWLIYFVATLAIVYFIVLLSAPMKWLFSLAVLIYAVAMLLIADGIRAQYGSGNIAYAILLTSAALAALLFILIPLIHGIFRLCLIPFVANDDKRKRLSDALYWFLAGLSAPFLLLMEHPFARYPGTILIPVLLGTSILALVAFLHLRRRGSTRAFGNYLPGYALGVPIMLGVSLYYGAKVLPAAEVLAKDTHFCIESGQSQITSLFDMTPLTMVSREYSEYHAELIVETTPKPGIYNWSWWTLSFSPVKPSMYTDRKCSNQ</sequence>
<feature type="transmembrane region" description="Helical" evidence="1">
    <location>
        <begin position="105"/>
        <end position="125"/>
    </location>
</feature>
<keyword evidence="1" id="KW-1133">Transmembrane helix</keyword>
<organism evidence="2 3">
    <name type="scientific">Rhizobium alvei</name>
    <dbReference type="NCBI Taxonomy" id="1132659"/>
    <lineage>
        <taxon>Bacteria</taxon>
        <taxon>Pseudomonadati</taxon>
        <taxon>Pseudomonadota</taxon>
        <taxon>Alphaproteobacteria</taxon>
        <taxon>Hyphomicrobiales</taxon>
        <taxon>Rhizobiaceae</taxon>
        <taxon>Rhizobium/Agrobacterium group</taxon>
        <taxon>Rhizobium</taxon>
    </lineage>
</organism>
<evidence type="ECO:0000313" key="3">
    <source>
        <dbReference type="Proteomes" id="UP001174932"/>
    </source>
</evidence>
<name>A0ABT8YPJ3_9HYPH</name>
<feature type="transmembrane region" description="Helical" evidence="1">
    <location>
        <begin position="131"/>
        <end position="150"/>
    </location>
</feature>
<keyword evidence="1" id="KW-0472">Membrane</keyword>
<dbReference type="Proteomes" id="UP001174932">
    <property type="component" value="Unassembled WGS sequence"/>
</dbReference>
<dbReference type="EMBL" id="JAUOZU010000010">
    <property type="protein sequence ID" value="MDO6965436.1"/>
    <property type="molecule type" value="Genomic_DNA"/>
</dbReference>
<protein>
    <recommendedName>
        <fullName evidence="4">Transmembrane protein</fullName>
    </recommendedName>
</protein>
<evidence type="ECO:0000313" key="2">
    <source>
        <dbReference type="EMBL" id="MDO6965436.1"/>
    </source>
</evidence>
<feature type="transmembrane region" description="Helical" evidence="1">
    <location>
        <begin position="30"/>
        <end position="46"/>
    </location>
</feature>
<reference evidence="2" key="1">
    <citation type="journal article" date="2015" name="Int. J. Syst. Evol. Microbiol.">
        <title>Rhizobium alvei sp. nov., isolated from a freshwater river.</title>
        <authorList>
            <person name="Sheu S.Y."/>
            <person name="Huang H.W."/>
            <person name="Young C.C."/>
            <person name="Chen W.M."/>
        </authorList>
    </citation>
    <scope>NUCLEOTIDE SEQUENCE</scope>
    <source>
        <strain evidence="2">TNR-22</strain>
    </source>
</reference>
<evidence type="ECO:0008006" key="4">
    <source>
        <dbReference type="Google" id="ProtNLM"/>
    </source>
</evidence>
<reference evidence="2" key="2">
    <citation type="submission" date="2023-07" db="EMBL/GenBank/DDBJ databases">
        <authorList>
            <person name="Shen H."/>
        </authorList>
    </citation>
    <scope>NUCLEOTIDE SEQUENCE</scope>
    <source>
        <strain evidence="2">TNR-22</strain>
    </source>
</reference>
<feature type="transmembrane region" description="Helical" evidence="1">
    <location>
        <begin position="162"/>
        <end position="182"/>
    </location>
</feature>
<feature type="transmembrane region" description="Helical" evidence="1">
    <location>
        <begin position="6"/>
        <end position="23"/>
    </location>
</feature>
<comment type="caution">
    <text evidence="2">The sequence shown here is derived from an EMBL/GenBank/DDBJ whole genome shotgun (WGS) entry which is preliminary data.</text>
</comment>
<evidence type="ECO:0000256" key="1">
    <source>
        <dbReference type="SAM" id="Phobius"/>
    </source>
</evidence>
<feature type="transmembrane region" description="Helical" evidence="1">
    <location>
        <begin position="58"/>
        <end position="84"/>
    </location>
</feature>
<accession>A0ABT8YPJ3</accession>
<gene>
    <name evidence="2" type="ORF">Q4481_15825</name>
</gene>
<dbReference type="RefSeq" id="WP_304377356.1">
    <property type="nucleotide sequence ID" value="NZ_JAUOZU010000010.1"/>
</dbReference>
<proteinExistence type="predicted"/>
<keyword evidence="3" id="KW-1185">Reference proteome</keyword>
<keyword evidence="1" id="KW-0812">Transmembrane</keyword>